<keyword evidence="4 6" id="KW-0418">Kinase</keyword>
<feature type="active site" description="Proton donor/acceptor" evidence="6">
    <location>
        <position position="185"/>
    </location>
</feature>
<sequence>MVGGCQTIKAPLRSQKHNAEPWVLSPCGSNSCNVVSVLLLRSLAAVFHRRAGGVVDASSRDGRTVNEAAHAVLVVNVGSSSCKISLARGRDVQQIDTGADSALEWTAPRWQDFTKTQGGFTPEFVLHRFVHSGGVFAGPTRIDAAVRANLEGLTSLAPLHTKNALKIVDTVAAAFPLSTGIACFDTTFHETLPQAAFTYAIPSAWREGHGIRKYGFHGFAHDYADTRAREILGQSPVSKVLSCHLGSGASLAAIIDGVSFDTTMGFTPVDGLVMATRPGSVDPGALAWLLVNTSLRPSEMAHLLEHSSGLTGIAGHGDMKLIMTAAGKGDPEAVLAYEVWLHRLVGEMGRMIAVMGGVDLIVFGGGIGNHAWQARSDAVAALGFLNARIDPDTNRTAHEDMLISTHDSAVATVVLEAREDIAMLRSAGAAGALQESQSKEQ</sequence>
<dbReference type="PIRSF" id="PIRSF000722">
    <property type="entry name" value="Acetate_prop_kin"/>
    <property type="match status" value="1"/>
</dbReference>
<organism evidence="8 9">
    <name type="scientific">Subtercola boreus</name>
    <dbReference type="NCBI Taxonomy" id="120213"/>
    <lineage>
        <taxon>Bacteria</taxon>
        <taxon>Bacillati</taxon>
        <taxon>Actinomycetota</taxon>
        <taxon>Actinomycetes</taxon>
        <taxon>Micrococcales</taxon>
        <taxon>Microbacteriaceae</taxon>
        <taxon>Subtercola</taxon>
    </lineage>
</organism>
<dbReference type="PANTHER" id="PTHR21060:SF15">
    <property type="entry name" value="ACETATE KINASE-RELATED"/>
    <property type="match status" value="1"/>
</dbReference>
<reference evidence="8 9" key="1">
    <citation type="submission" date="2017-04" db="EMBL/GenBank/DDBJ databases">
        <title>Comparative genome analysis of Subtercola boreus.</title>
        <authorList>
            <person name="Cho Y.-J."/>
            <person name="Cho A."/>
            <person name="Kim O.-S."/>
            <person name="Lee J.-I."/>
        </authorList>
    </citation>
    <scope>NUCLEOTIDE SEQUENCE [LARGE SCALE GENOMIC DNA]</scope>
    <source>
        <strain evidence="8 9">P27444</strain>
    </source>
</reference>
<dbReference type="Pfam" id="PF00871">
    <property type="entry name" value="Acetate_kinase"/>
    <property type="match status" value="1"/>
</dbReference>
<dbReference type="EC" id="2.7.2.1" evidence="6"/>
<dbReference type="PANTHER" id="PTHR21060">
    <property type="entry name" value="ACETATE KINASE"/>
    <property type="match status" value="1"/>
</dbReference>
<keyword evidence="3 6" id="KW-0547">Nucleotide-binding</keyword>
<dbReference type="GO" id="GO:0000287">
    <property type="term" value="F:magnesium ion binding"/>
    <property type="evidence" value="ECO:0007669"/>
    <property type="project" value="UniProtKB-UniRule"/>
</dbReference>
<dbReference type="GO" id="GO:0006083">
    <property type="term" value="P:acetate metabolic process"/>
    <property type="evidence" value="ECO:0007669"/>
    <property type="project" value="TreeGrafter"/>
</dbReference>
<evidence type="ECO:0000256" key="7">
    <source>
        <dbReference type="RuleBase" id="RU003835"/>
    </source>
</evidence>
<dbReference type="Proteomes" id="UP000256709">
    <property type="component" value="Unassembled WGS sequence"/>
</dbReference>
<evidence type="ECO:0000256" key="4">
    <source>
        <dbReference type="ARBA" id="ARBA00022777"/>
    </source>
</evidence>
<dbReference type="GO" id="GO:0005737">
    <property type="term" value="C:cytoplasm"/>
    <property type="evidence" value="ECO:0007669"/>
    <property type="project" value="UniProtKB-SubCell"/>
</dbReference>
<comment type="subcellular location">
    <subcellularLocation>
        <location evidence="6">Cytoplasm</location>
    </subcellularLocation>
</comment>
<comment type="similarity">
    <text evidence="1 6 7">Belongs to the acetokinase family.</text>
</comment>
<keyword evidence="5 6" id="KW-0067">ATP-binding</keyword>
<dbReference type="PRINTS" id="PR00471">
    <property type="entry name" value="ACETATEKNASE"/>
</dbReference>
<evidence type="ECO:0000256" key="6">
    <source>
        <dbReference type="HAMAP-Rule" id="MF_00020"/>
    </source>
</evidence>
<dbReference type="AlphaFoldDB" id="A0A3E0VA61"/>
<comment type="caution">
    <text evidence="6">Lacks conserved residue(s) required for the propagation of feature annotation.</text>
</comment>
<keyword evidence="2 6" id="KW-0808">Transferase</keyword>
<keyword evidence="6" id="KW-0479">Metal-binding</keyword>
<comment type="function">
    <text evidence="6">Catalyzes the formation of acetyl phosphate from acetate and ATP. Can also catalyze the reverse reaction.</text>
</comment>
<dbReference type="HAMAP" id="MF_00020">
    <property type="entry name" value="Acetate_kinase"/>
    <property type="match status" value="1"/>
</dbReference>
<protein>
    <recommendedName>
        <fullName evidence="6">Acetate kinase</fullName>
        <ecNumber evidence="6">2.7.2.1</ecNumber>
    </recommendedName>
    <alternativeName>
        <fullName evidence="6">Acetokinase</fullName>
    </alternativeName>
</protein>
<feature type="site" description="Transition state stabilizer" evidence="6">
    <location>
        <position position="277"/>
    </location>
</feature>
<gene>
    <name evidence="6" type="primary">ackA</name>
    <name evidence="8" type="ORF">B7R21_18880</name>
</gene>
<dbReference type="InterPro" id="IPR000890">
    <property type="entry name" value="Aliphatic_acid_kin_short-chain"/>
</dbReference>
<dbReference type="SUPFAM" id="SSF53067">
    <property type="entry name" value="Actin-like ATPase domain"/>
    <property type="match status" value="2"/>
</dbReference>
<evidence type="ECO:0000256" key="1">
    <source>
        <dbReference type="ARBA" id="ARBA00008748"/>
    </source>
</evidence>
<dbReference type="InterPro" id="IPR004372">
    <property type="entry name" value="Ac/propionate_kinase"/>
</dbReference>
<dbReference type="PROSITE" id="PS01076">
    <property type="entry name" value="ACETATE_KINASE_2"/>
    <property type="match status" value="1"/>
</dbReference>
<comment type="cofactor">
    <cofactor evidence="6">
        <name>Mg(2+)</name>
        <dbReference type="ChEBI" id="CHEBI:18420"/>
    </cofactor>
    <cofactor evidence="6">
        <name>Mn(2+)</name>
        <dbReference type="ChEBI" id="CHEBI:29035"/>
    </cofactor>
    <text evidence="6">Mg(2+). Can also accept Mn(2+).</text>
</comment>
<feature type="binding site" evidence="6">
    <location>
        <position position="419"/>
    </location>
    <ligand>
        <name>Mg(2+)</name>
        <dbReference type="ChEBI" id="CHEBI:18420"/>
    </ligand>
</feature>
<evidence type="ECO:0000256" key="2">
    <source>
        <dbReference type="ARBA" id="ARBA00022679"/>
    </source>
</evidence>
<dbReference type="GO" id="GO:0008776">
    <property type="term" value="F:acetate kinase activity"/>
    <property type="evidence" value="ECO:0007669"/>
    <property type="project" value="UniProtKB-UniRule"/>
</dbReference>
<dbReference type="OrthoDB" id="9802453at2"/>
<evidence type="ECO:0000256" key="5">
    <source>
        <dbReference type="ARBA" id="ARBA00022840"/>
    </source>
</evidence>
<dbReference type="Gene3D" id="3.30.420.40">
    <property type="match status" value="2"/>
</dbReference>
<proteinExistence type="inferred from homology"/>
<comment type="pathway">
    <text evidence="6">Metabolic intermediate biosynthesis; acetyl-CoA biosynthesis; acetyl-CoA from acetate: step 1/2.</text>
</comment>
<keyword evidence="6" id="KW-0460">Magnesium</keyword>
<evidence type="ECO:0000313" key="9">
    <source>
        <dbReference type="Proteomes" id="UP000256709"/>
    </source>
</evidence>
<dbReference type="UniPathway" id="UPA00340">
    <property type="reaction ID" value="UER00458"/>
</dbReference>
<comment type="subunit">
    <text evidence="6">Homodimer.</text>
</comment>
<feature type="binding site" evidence="6">
    <location>
        <begin position="244"/>
        <end position="248"/>
    </location>
    <ligand>
        <name>ATP</name>
        <dbReference type="ChEBI" id="CHEBI:30616"/>
    </ligand>
</feature>
<feature type="binding site" evidence="6">
    <location>
        <position position="16"/>
    </location>
    <ligand>
        <name>ATP</name>
        <dbReference type="ChEBI" id="CHEBI:30616"/>
    </ligand>
</feature>
<accession>A0A3E0VA61</accession>
<feature type="binding site" evidence="6">
    <location>
        <position position="128"/>
    </location>
    <ligand>
        <name>substrate</name>
    </ligand>
</feature>
<comment type="catalytic activity">
    <reaction evidence="6">
        <text>acetate + ATP = acetyl phosphate + ADP</text>
        <dbReference type="Rhea" id="RHEA:11352"/>
        <dbReference type="ChEBI" id="CHEBI:22191"/>
        <dbReference type="ChEBI" id="CHEBI:30089"/>
        <dbReference type="ChEBI" id="CHEBI:30616"/>
        <dbReference type="ChEBI" id="CHEBI:456216"/>
        <dbReference type="EC" id="2.7.2.1"/>
    </reaction>
</comment>
<dbReference type="GO" id="GO:0006085">
    <property type="term" value="P:acetyl-CoA biosynthetic process"/>
    <property type="evidence" value="ECO:0007669"/>
    <property type="project" value="UniProtKB-UniRule"/>
</dbReference>
<name>A0A3E0VA61_9MICO</name>
<dbReference type="GO" id="GO:0005524">
    <property type="term" value="F:ATP binding"/>
    <property type="evidence" value="ECO:0007669"/>
    <property type="project" value="UniProtKB-KW"/>
</dbReference>
<dbReference type="InterPro" id="IPR023865">
    <property type="entry name" value="Aliphatic_acid_kinase_CS"/>
</dbReference>
<feature type="site" description="Transition state stabilizer" evidence="6">
    <location>
        <position position="217"/>
    </location>
</feature>
<evidence type="ECO:0000256" key="3">
    <source>
        <dbReference type="ARBA" id="ARBA00022741"/>
    </source>
</evidence>
<dbReference type="EMBL" id="NBXA01000053">
    <property type="protein sequence ID" value="RFA06722.1"/>
    <property type="molecule type" value="Genomic_DNA"/>
</dbReference>
<evidence type="ECO:0000313" key="8">
    <source>
        <dbReference type="EMBL" id="RFA06722.1"/>
    </source>
</evidence>
<keyword evidence="6" id="KW-0963">Cytoplasm</keyword>
<comment type="caution">
    <text evidence="8">The sequence shown here is derived from an EMBL/GenBank/DDBJ whole genome shotgun (WGS) entry which is preliminary data.</text>
</comment>
<dbReference type="InterPro" id="IPR043129">
    <property type="entry name" value="ATPase_NBD"/>
</dbReference>